<dbReference type="AntiFam" id="ANF00009">
    <property type="entry name" value="Shadow ORF (opposite transposase protein)"/>
</dbReference>
<organism evidence="1 2">
    <name type="scientific">Shigella flexneri</name>
    <dbReference type="NCBI Taxonomy" id="623"/>
    <lineage>
        <taxon>Bacteria</taxon>
        <taxon>Pseudomonadati</taxon>
        <taxon>Pseudomonadota</taxon>
        <taxon>Gammaproteobacteria</taxon>
        <taxon>Enterobacterales</taxon>
        <taxon>Enterobacteriaceae</taxon>
        <taxon>Shigella</taxon>
    </lineage>
</organism>
<accession>A0A658Z3S4</accession>
<gene>
    <name evidence="1" type="ORF">SAMEA3710514_04897</name>
</gene>
<protein>
    <submittedName>
        <fullName evidence="1">Protein of uncharacterized function (DUF2699)</fullName>
    </submittedName>
</protein>
<dbReference type="AlphaFoldDB" id="A0A658Z3S4"/>
<name>A0A658Z3S4_SHIFL</name>
<sequence>MTALIAVEHHPAGLTTGFPCHFQRFHGEPAVRRERHGPAHWFSCEQVENNGEVRPALTRPDIGHITAPHLIWLGHGELPFKVVRDSNMFMTTTFIPVSRLLTADQPQLFHEPASKPASHLVASPGCHCGDASCSGRTVADAM</sequence>
<evidence type="ECO:0000313" key="2">
    <source>
        <dbReference type="Proteomes" id="UP000260191"/>
    </source>
</evidence>
<dbReference type="Proteomes" id="UP000260191">
    <property type="component" value="Unassembled WGS sequence"/>
</dbReference>
<reference evidence="1 2" key="1">
    <citation type="submission" date="2018-06" db="EMBL/GenBank/DDBJ databases">
        <authorList>
            <consortium name="Pathogen Informatics"/>
            <person name="Doyle S."/>
        </authorList>
    </citation>
    <scope>NUCLEOTIDE SEQUENCE [LARGE SCALE GENOMIC DNA]</scope>
    <source>
        <strain evidence="1 2">4028STDY6275000</strain>
    </source>
</reference>
<evidence type="ECO:0000313" key="1">
    <source>
        <dbReference type="EMBL" id="SVH91992.1"/>
    </source>
</evidence>
<dbReference type="EMBL" id="UIPR01000148">
    <property type="protein sequence ID" value="SVH91992.1"/>
    <property type="molecule type" value="Genomic_DNA"/>
</dbReference>
<proteinExistence type="predicted"/>